<evidence type="ECO:0000256" key="1">
    <source>
        <dbReference type="ARBA" id="ARBA00004651"/>
    </source>
</evidence>
<reference evidence="10" key="1">
    <citation type="submission" date="2023-07" db="EMBL/GenBank/DDBJ databases">
        <title>Genomic Encyclopedia of Type Strains, Phase IV (KMG-IV): sequencing the most valuable type-strain genomes for metagenomic binning, comparative biology and taxonomic classification.</title>
        <authorList>
            <person name="Goeker M."/>
        </authorList>
    </citation>
    <scope>NUCLEOTIDE SEQUENCE</scope>
    <source>
        <strain evidence="10">DSM 26174</strain>
    </source>
</reference>
<gene>
    <name evidence="10" type="ORF">HNQ88_002159</name>
</gene>
<dbReference type="EMBL" id="JAVDQD010000002">
    <property type="protein sequence ID" value="MDR6239122.1"/>
    <property type="molecule type" value="Genomic_DNA"/>
</dbReference>
<feature type="transmembrane region" description="Helical" evidence="8">
    <location>
        <begin position="82"/>
        <end position="102"/>
    </location>
</feature>
<evidence type="ECO:0000256" key="6">
    <source>
        <dbReference type="ARBA" id="ARBA00023136"/>
    </source>
</evidence>
<keyword evidence="3" id="KW-0997">Cell inner membrane</keyword>
<feature type="transmembrane region" description="Helical" evidence="8">
    <location>
        <begin position="122"/>
        <end position="146"/>
    </location>
</feature>
<accession>A0AAE3XME4</accession>
<feature type="transmembrane region" description="Helical" evidence="8">
    <location>
        <begin position="56"/>
        <end position="75"/>
    </location>
</feature>
<keyword evidence="2" id="KW-1003">Cell membrane</keyword>
<dbReference type="PANTHER" id="PTHR34390">
    <property type="entry name" value="UPF0442 PROTEIN YJJB-RELATED"/>
    <property type="match status" value="1"/>
</dbReference>
<evidence type="ECO:0000256" key="3">
    <source>
        <dbReference type="ARBA" id="ARBA00022519"/>
    </source>
</evidence>
<proteinExistence type="inferred from homology"/>
<evidence type="ECO:0000313" key="10">
    <source>
        <dbReference type="EMBL" id="MDR6239122.1"/>
    </source>
</evidence>
<feature type="transmembrane region" description="Helical" evidence="8">
    <location>
        <begin position="6"/>
        <end position="25"/>
    </location>
</feature>
<organism evidence="10 11">
    <name type="scientific">Aureibacter tunicatorum</name>
    <dbReference type="NCBI Taxonomy" id="866807"/>
    <lineage>
        <taxon>Bacteria</taxon>
        <taxon>Pseudomonadati</taxon>
        <taxon>Bacteroidota</taxon>
        <taxon>Cytophagia</taxon>
        <taxon>Cytophagales</taxon>
        <taxon>Persicobacteraceae</taxon>
        <taxon>Aureibacter</taxon>
    </lineage>
</organism>
<evidence type="ECO:0000259" key="9">
    <source>
        <dbReference type="Pfam" id="PF12821"/>
    </source>
</evidence>
<evidence type="ECO:0000256" key="4">
    <source>
        <dbReference type="ARBA" id="ARBA00022692"/>
    </source>
</evidence>
<feature type="transmembrane region" description="Helical" evidence="8">
    <location>
        <begin position="32"/>
        <end position="50"/>
    </location>
</feature>
<dbReference type="PANTHER" id="PTHR34390:SF1">
    <property type="entry name" value="SUCCINATE TRANSPORTER SUBUNIT YJJB-RELATED"/>
    <property type="match status" value="1"/>
</dbReference>
<protein>
    <submittedName>
        <fullName evidence="10">Uncharacterized membrane protein YjjB (DUF3815 family)</fullName>
    </submittedName>
</protein>
<dbReference type="GO" id="GO:0005886">
    <property type="term" value="C:plasma membrane"/>
    <property type="evidence" value="ECO:0007669"/>
    <property type="project" value="UniProtKB-SubCell"/>
</dbReference>
<dbReference type="Pfam" id="PF12821">
    <property type="entry name" value="ThrE_2"/>
    <property type="match status" value="1"/>
</dbReference>
<keyword evidence="5 8" id="KW-1133">Transmembrane helix</keyword>
<dbReference type="AlphaFoldDB" id="A0AAE3XME4"/>
<comment type="caution">
    <text evidence="10">The sequence shown here is derived from an EMBL/GenBank/DDBJ whole genome shotgun (WGS) entry which is preliminary data.</text>
</comment>
<evidence type="ECO:0000256" key="5">
    <source>
        <dbReference type="ARBA" id="ARBA00022989"/>
    </source>
</evidence>
<dbReference type="Proteomes" id="UP001185092">
    <property type="component" value="Unassembled WGS sequence"/>
</dbReference>
<comment type="subcellular location">
    <subcellularLocation>
        <location evidence="1">Cell membrane</location>
        <topology evidence="1">Multi-pass membrane protein</topology>
    </subcellularLocation>
</comment>
<comment type="similarity">
    <text evidence="7">Belongs to the ThrE exporter (TC 2.A.79) family.</text>
</comment>
<name>A0AAE3XME4_9BACT</name>
<dbReference type="InterPro" id="IPR024528">
    <property type="entry name" value="ThrE_2"/>
</dbReference>
<evidence type="ECO:0000256" key="8">
    <source>
        <dbReference type="SAM" id="Phobius"/>
    </source>
</evidence>
<dbReference type="RefSeq" id="WP_309938665.1">
    <property type="nucleotide sequence ID" value="NZ_AP025305.1"/>
</dbReference>
<dbReference type="InterPro" id="IPR050539">
    <property type="entry name" value="ThrE_Dicarb/AminoAcid_Exp"/>
</dbReference>
<feature type="domain" description="Threonine/Serine exporter ThrE" evidence="9">
    <location>
        <begin position="9"/>
        <end position="147"/>
    </location>
</feature>
<keyword evidence="11" id="KW-1185">Reference proteome</keyword>
<evidence type="ECO:0000313" key="11">
    <source>
        <dbReference type="Proteomes" id="UP001185092"/>
    </source>
</evidence>
<keyword evidence="6 8" id="KW-0472">Membrane</keyword>
<evidence type="ECO:0000256" key="7">
    <source>
        <dbReference type="ARBA" id="ARBA00034125"/>
    </source>
</evidence>
<sequence length="165" mass="18472">MILKLAEELIWVVFIIIGFSILFNLNRKAIPTTCLLGIVGYIVRFLFIQFHWGNIVLGSFFGSITIGILAISIAHKLRTLPLIFAVCSLIPMVPGYFAYNALILSIKLINQTDLTSNLTELYLIQASVNAIKASLIFLGISVGLFIPIMTYKTFICNNKLSRHYD</sequence>
<dbReference type="GO" id="GO:0015744">
    <property type="term" value="P:succinate transport"/>
    <property type="evidence" value="ECO:0007669"/>
    <property type="project" value="TreeGrafter"/>
</dbReference>
<keyword evidence="4 8" id="KW-0812">Transmembrane</keyword>
<evidence type="ECO:0000256" key="2">
    <source>
        <dbReference type="ARBA" id="ARBA00022475"/>
    </source>
</evidence>